<dbReference type="RefSeq" id="XP_072849508.1">
    <property type="nucleotide sequence ID" value="XM_072993407.1"/>
</dbReference>
<evidence type="ECO:0000256" key="2">
    <source>
        <dbReference type="ARBA" id="ARBA00009657"/>
    </source>
</evidence>
<evidence type="ECO:0000256" key="8">
    <source>
        <dbReference type="RuleBase" id="RU362056"/>
    </source>
</evidence>
<evidence type="ECO:0000256" key="1">
    <source>
        <dbReference type="ARBA" id="ARBA00004651"/>
    </source>
</evidence>
<evidence type="ECO:0000313" key="11">
    <source>
        <dbReference type="RefSeq" id="XP_072849507.1"/>
    </source>
</evidence>
<dbReference type="InterPro" id="IPR004156">
    <property type="entry name" value="OATP"/>
</dbReference>
<feature type="transmembrane region" description="Helical" evidence="8">
    <location>
        <begin position="243"/>
        <end position="267"/>
    </location>
</feature>
<evidence type="ECO:0000256" key="4">
    <source>
        <dbReference type="ARBA" id="ARBA00022692"/>
    </source>
</evidence>
<evidence type="ECO:0000256" key="7">
    <source>
        <dbReference type="ARBA" id="ARBA00023157"/>
    </source>
</evidence>
<feature type="transmembrane region" description="Helical" evidence="8">
    <location>
        <begin position="395"/>
        <end position="416"/>
    </location>
</feature>
<keyword evidence="7" id="KW-1015">Disulfide bond</keyword>
<evidence type="ECO:0000259" key="9">
    <source>
        <dbReference type="PROSITE" id="PS51465"/>
    </source>
</evidence>
<keyword evidence="8" id="KW-0813">Transport</keyword>
<feature type="transmembrane region" description="Helical" evidence="8">
    <location>
        <begin position="604"/>
        <end position="626"/>
    </location>
</feature>
<name>A0ABM5FVT2_9SAUR</name>
<dbReference type="SUPFAM" id="SSF100895">
    <property type="entry name" value="Kazal-type serine protease inhibitors"/>
    <property type="match status" value="1"/>
</dbReference>
<organism evidence="10 12">
    <name type="scientific">Pogona vitticeps</name>
    <name type="common">central bearded dragon</name>
    <dbReference type="NCBI Taxonomy" id="103695"/>
    <lineage>
        <taxon>Eukaryota</taxon>
        <taxon>Metazoa</taxon>
        <taxon>Chordata</taxon>
        <taxon>Craniata</taxon>
        <taxon>Vertebrata</taxon>
        <taxon>Euteleostomi</taxon>
        <taxon>Lepidosauria</taxon>
        <taxon>Squamata</taxon>
        <taxon>Bifurcata</taxon>
        <taxon>Unidentata</taxon>
        <taxon>Episquamata</taxon>
        <taxon>Toxicofera</taxon>
        <taxon>Iguania</taxon>
        <taxon>Acrodonta</taxon>
        <taxon>Agamidae</taxon>
        <taxon>Amphibolurinae</taxon>
        <taxon>Pogona</taxon>
    </lineage>
</organism>
<dbReference type="Pfam" id="PF03137">
    <property type="entry name" value="OATP"/>
    <property type="match status" value="1"/>
</dbReference>
<feature type="transmembrane region" description="Helical" evidence="8">
    <location>
        <begin position="158"/>
        <end position="183"/>
    </location>
</feature>
<feature type="transmembrane region" description="Helical" evidence="8">
    <location>
        <begin position="195"/>
        <end position="223"/>
    </location>
</feature>
<dbReference type="SUPFAM" id="SSF103473">
    <property type="entry name" value="MFS general substrate transporter"/>
    <property type="match status" value="1"/>
</dbReference>
<comment type="similarity">
    <text evidence="2 8">Belongs to the organo anion transporter (TC 2.A.60) family.</text>
</comment>
<evidence type="ECO:0000313" key="10">
    <source>
        <dbReference type="Proteomes" id="UP001652642"/>
    </source>
</evidence>
<reference evidence="11 12" key="1">
    <citation type="submission" date="2025-05" db="UniProtKB">
        <authorList>
            <consortium name="RefSeq"/>
        </authorList>
    </citation>
    <scope>IDENTIFICATION</scope>
</reference>
<comment type="caution">
    <text evidence="8">Lacks conserved residue(s) required for the propagation of feature annotation.</text>
</comment>
<accession>A0ABM5FVT2</accession>
<gene>
    <name evidence="11 12" type="primary">SLCO2B1</name>
</gene>
<dbReference type="Gene3D" id="1.20.1250.20">
    <property type="entry name" value="MFS general substrate transporter like domains"/>
    <property type="match status" value="1"/>
</dbReference>
<feature type="transmembrane region" description="Helical" evidence="8">
    <location>
        <begin position="91"/>
        <end position="112"/>
    </location>
</feature>
<keyword evidence="5 8" id="KW-1133">Transmembrane helix</keyword>
<proteinExistence type="inferred from homology"/>
<feature type="transmembrane region" description="Helical" evidence="8">
    <location>
        <begin position="325"/>
        <end position="348"/>
    </location>
</feature>
<dbReference type="PANTHER" id="PTHR11388">
    <property type="entry name" value="ORGANIC ANION TRANSPORTER"/>
    <property type="match status" value="1"/>
</dbReference>
<sequence>MPDEASGGLFRRLSCTNPFHTIKFFVVCQGFLQLTQLLTSGYMKSTISTIEKRFGLSSQTSGLVASFNEVGNTMLIIFVSYFGSRVHRPRFIGFGAILVSLSGLIIALPHFITGPYEYERFASGSSPNATDMCLPHQKDPSDTEDVCTEGMERENQAVLALLLIGQTLLGVGGVPIQPFGISYIDDYASKSNSPLYIGILFATTSIGPAIAFIVGSVMLRFYVDIDKFSPSEIHINNKDPRWVGAWWLGFIFAASIVAISSIPYFFFPRELPKEEESPQKNITEMNKADLKDELKNKPADMEDFTLGQFIKMFPVVLMRNIKNPIFVMVIFALINLSGMIAGLATFMAKFLERQFTLTASVANMIIGMVNIPGAMFGIILGGAIMKNCHLTLKQATIMCMFSMGFCVLFDVPLLFLGCPTQEVAGLDYSGSSEVGQLVTECNKKCKCRSSSFNPVCGQNNVEYISPCYAGCSALIYNSELNKVENYTACNCVVVDGALGYALPGSCSTYCSRFLLPFVIIACISGFLASLSHTPAFVMILRNVKPEDKSFAIGIQFLMLRVLAWLPAPVLYGSAIDTSCLLWQIKCQKKAACRYYNNTAFRQRFVGVQILYELSCFLSFCIVYFLLIRQEKQALQEEASVGRSPESVAESRV</sequence>
<feature type="domain" description="Kazal-like" evidence="9">
    <location>
        <begin position="435"/>
        <end position="490"/>
    </location>
</feature>
<protein>
    <recommendedName>
        <fullName evidence="8">Solute carrier organic anion transporter family member</fullName>
    </recommendedName>
</protein>
<dbReference type="GeneID" id="110078147"/>
<dbReference type="Proteomes" id="UP001652642">
    <property type="component" value="Chromosome 3"/>
</dbReference>
<dbReference type="Pfam" id="PF07648">
    <property type="entry name" value="Kazal_2"/>
    <property type="match status" value="1"/>
</dbReference>
<dbReference type="RefSeq" id="XP_072849507.1">
    <property type="nucleotide sequence ID" value="XM_072993406.1"/>
</dbReference>
<dbReference type="InterPro" id="IPR002350">
    <property type="entry name" value="Kazal_dom"/>
</dbReference>
<keyword evidence="3" id="KW-1003">Cell membrane</keyword>
<evidence type="ECO:0000256" key="5">
    <source>
        <dbReference type="ARBA" id="ARBA00022989"/>
    </source>
</evidence>
<feature type="transmembrane region" description="Helical" evidence="8">
    <location>
        <begin position="360"/>
        <end position="383"/>
    </location>
</feature>
<comment type="subcellular location">
    <subcellularLocation>
        <location evidence="1 8">Cell membrane</location>
        <topology evidence="1 8">Multi-pass membrane protein</topology>
    </subcellularLocation>
</comment>
<dbReference type="NCBIfam" id="TIGR00805">
    <property type="entry name" value="oat"/>
    <property type="match status" value="1"/>
</dbReference>
<keyword evidence="10" id="KW-1185">Reference proteome</keyword>
<dbReference type="InterPro" id="IPR036058">
    <property type="entry name" value="Kazal_dom_sf"/>
</dbReference>
<dbReference type="PANTHER" id="PTHR11388:SF87">
    <property type="entry name" value="SOLUTE CARRIER ORGANIC ANION TRANSPORTER FAMILY MEMBER 2B1"/>
    <property type="match status" value="1"/>
</dbReference>
<dbReference type="InterPro" id="IPR036259">
    <property type="entry name" value="MFS_trans_sf"/>
</dbReference>
<evidence type="ECO:0000256" key="3">
    <source>
        <dbReference type="ARBA" id="ARBA00022475"/>
    </source>
</evidence>
<evidence type="ECO:0000313" key="12">
    <source>
        <dbReference type="RefSeq" id="XP_072849508.1"/>
    </source>
</evidence>
<dbReference type="PROSITE" id="PS51465">
    <property type="entry name" value="KAZAL_2"/>
    <property type="match status" value="1"/>
</dbReference>
<keyword evidence="8" id="KW-0406">Ion transport</keyword>
<feature type="transmembrane region" description="Helical" evidence="8">
    <location>
        <begin position="513"/>
        <end position="540"/>
    </location>
</feature>
<feature type="transmembrane region" description="Helical" evidence="8">
    <location>
        <begin position="63"/>
        <end position="84"/>
    </location>
</feature>
<keyword evidence="6 8" id="KW-0472">Membrane</keyword>
<evidence type="ECO:0000256" key="6">
    <source>
        <dbReference type="ARBA" id="ARBA00023136"/>
    </source>
</evidence>
<keyword evidence="4 8" id="KW-0812">Transmembrane</keyword>